<keyword evidence="3" id="KW-1185">Reference proteome</keyword>
<evidence type="ECO:0000313" key="2">
    <source>
        <dbReference type="EMBL" id="EKP95427.1"/>
    </source>
</evidence>
<dbReference type="HOGENOM" id="CLU_133756_0_0_9"/>
<dbReference type="OrthoDB" id="32458at2"/>
<protein>
    <recommendedName>
        <fullName evidence="1">YdhG-like domain-containing protein</fullName>
    </recommendedName>
</protein>
<organism evidence="2 3">
    <name type="scientific">Thermaerobacter subterraneus DSM 13965</name>
    <dbReference type="NCBI Taxonomy" id="867903"/>
    <lineage>
        <taxon>Bacteria</taxon>
        <taxon>Bacillati</taxon>
        <taxon>Bacillota</taxon>
        <taxon>Clostridia</taxon>
        <taxon>Eubacteriales</taxon>
        <taxon>Clostridiales Family XVII. Incertae Sedis</taxon>
        <taxon>Thermaerobacter</taxon>
    </lineage>
</organism>
<evidence type="ECO:0000313" key="3">
    <source>
        <dbReference type="Proteomes" id="UP000005710"/>
    </source>
</evidence>
<gene>
    <name evidence="2" type="ORF">ThesuDRAFT_01179</name>
</gene>
<dbReference type="eggNOG" id="COG5646">
    <property type="taxonomic scope" value="Bacteria"/>
</dbReference>
<dbReference type="InterPro" id="IPR014922">
    <property type="entry name" value="YdhG-like"/>
</dbReference>
<dbReference type="SUPFAM" id="SSF159888">
    <property type="entry name" value="YdhG-like"/>
    <property type="match status" value="1"/>
</dbReference>
<evidence type="ECO:0000259" key="1">
    <source>
        <dbReference type="Pfam" id="PF08818"/>
    </source>
</evidence>
<dbReference type="EMBL" id="AENY02000002">
    <property type="protein sequence ID" value="EKP95427.1"/>
    <property type="molecule type" value="Genomic_DNA"/>
</dbReference>
<name>K6PR59_9FIRM</name>
<dbReference type="STRING" id="867903.ThesuDRAFT_01179"/>
<feature type="domain" description="YdhG-like" evidence="1">
    <location>
        <begin position="28"/>
        <end position="116"/>
    </location>
</feature>
<sequence length="122" mass="14024">MSGTRCDLGETAVLEKIQTWREPFRSYGLRLHRVILDAVPGLTPRLWYGMPGYARGSGPVLCFFRADERFMTFGLTDKAHFEREPNQADQFMPSAWFFTHLDELTEMRVAAIVRNATAARRP</sequence>
<accession>K6PR59</accession>
<reference evidence="2" key="2">
    <citation type="submission" date="2012-10" db="EMBL/GenBank/DDBJ databases">
        <title>Improved high-quality draft of Thermaerobacter subterraneus C21, DSM 13965.</title>
        <authorList>
            <consortium name="DOE Joint Genome Institute"/>
            <person name="Eisen J."/>
            <person name="Huntemann M."/>
            <person name="Wei C.-L."/>
            <person name="Han J."/>
            <person name="Detter J.C."/>
            <person name="Han C."/>
            <person name="Tapia R."/>
            <person name="Chen A."/>
            <person name="Kyrpides N."/>
            <person name="Mavromatis K."/>
            <person name="Markowitz V."/>
            <person name="Szeto E."/>
            <person name="Ivanova N."/>
            <person name="Mikhailova N."/>
            <person name="Ovchinnikova G."/>
            <person name="Pagani I."/>
            <person name="Pati A."/>
            <person name="Goodwin L."/>
            <person name="Nordberg H.P."/>
            <person name="Cantor M.N."/>
            <person name="Hua S.X."/>
            <person name="Woyke T."/>
            <person name="Eisen J."/>
            <person name="Klenk H.-P."/>
        </authorList>
    </citation>
    <scope>NUCLEOTIDE SEQUENCE [LARGE SCALE GENOMIC DNA]</scope>
    <source>
        <strain evidence="2">DSM 13965</strain>
    </source>
</reference>
<dbReference type="Proteomes" id="UP000005710">
    <property type="component" value="Unassembled WGS sequence"/>
</dbReference>
<proteinExistence type="predicted"/>
<dbReference type="Pfam" id="PF08818">
    <property type="entry name" value="DUF1801"/>
    <property type="match status" value="1"/>
</dbReference>
<comment type="caution">
    <text evidence="2">The sequence shown here is derived from an EMBL/GenBank/DDBJ whole genome shotgun (WGS) entry which is preliminary data.</text>
</comment>
<dbReference type="RefSeq" id="WP_006903442.1">
    <property type="nucleotide sequence ID" value="NZ_JH976535.1"/>
</dbReference>
<reference evidence="2" key="1">
    <citation type="submission" date="2010-10" db="EMBL/GenBank/DDBJ databases">
        <authorList>
            <consortium name="US DOE Joint Genome Institute (JGI-PGF)"/>
            <person name="Lucas S."/>
            <person name="Copeland A."/>
            <person name="Lapidus A."/>
            <person name="Bruce D."/>
            <person name="Goodwin L."/>
            <person name="Pitluck S."/>
            <person name="Kyrpides N."/>
            <person name="Mavromatis K."/>
            <person name="Detter J.C."/>
            <person name="Han C."/>
            <person name="Land M."/>
            <person name="Hauser L."/>
            <person name="Markowitz V."/>
            <person name="Cheng J.-F."/>
            <person name="Hugenholtz P."/>
            <person name="Woyke T."/>
            <person name="Wu D."/>
            <person name="Pukall R."/>
            <person name="Wahrenburg C."/>
            <person name="Brambilla E."/>
            <person name="Klenk H.-P."/>
            <person name="Eisen J.A."/>
        </authorList>
    </citation>
    <scope>NUCLEOTIDE SEQUENCE [LARGE SCALE GENOMIC DNA]</scope>
    <source>
        <strain evidence="2">DSM 13965</strain>
    </source>
</reference>
<dbReference type="AlphaFoldDB" id="K6PR59"/>